<dbReference type="HOGENOM" id="CLU_167355_3_1_9"/>
<proteinExistence type="predicted"/>
<dbReference type="KEGG" id="tap:GZ22_11545"/>
<sequence>MSYAIIGVLLAVVVVLLISGTSGKLFSLMLKGSVRLILGVFLLFLFNVVGALAGLHIPINAATTVLVGVLGIPGIASLAAIQYFLL</sequence>
<dbReference type="GeneID" id="34220167"/>
<keyword evidence="1" id="KW-1133">Transmembrane helix</keyword>
<accession>A0AAX2EJ11</accession>
<evidence type="ECO:0000256" key="1">
    <source>
        <dbReference type="SAM" id="Phobius"/>
    </source>
</evidence>
<keyword evidence="1" id="KW-0812">Transmembrane</keyword>
<evidence type="ECO:0000313" key="3">
    <source>
        <dbReference type="EMBL" id="SEN97765.1"/>
    </source>
</evidence>
<feature type="transmembrane region" description="Helical" evidence="1">
    <location>
        <begin position="65"/>
        <end position="85"/>
    </location>
</feature>
<keyword evidence="1" id="KW-0472">Membrane</keyword>
<protein>
    <submittedName>
        <fullName evidence="3">Inhibitor of the pro-sigma K processing machinery</fullName>
    </submittedName>
</protein>
<name>A0A075LMM9_9BACI</name>
<dbReference type="RefSeq" id="WP_038562521.1">
    <property type="nucleotide sequence ID" value="NZ_CP008876.1"/>
</dbReference>
<dbReference type="OrthoDB" id="2692225at2"/>
<evidence type="ECO:0000313" key="4">
    <source>
        <dbReference type="Proteomes" id="UP000027980"/>
    </source>
</evidence>
<dbReference type="EMBL" id="FOCD01000005">
    <property type="protein sequence ID" value="SEN97765.1"/>
    <property type="molecule type" value="Genomic_DNA"/>
</dbReference>
<gene>
    <name evidence="2" type="ORF">GZ22_11545</name>
    <name evidence="3" type="ORF">SAMN04489762_3182</name>
</gene>
<organism evidence="2 4">
    <name type="scientific">Terribacillus saccharophilus</name>
    <dbReference type="NCBI Taxonomy" id="361277"/>
    <lineage>
        <taxon>Bacteria</taxon>
        <taxon>Bacillati</taxon>
        <taxon>Bacillota</taxon>
        <taxon>Bacilli</taxon>
        <taxon>Bacillales</taxon>
        <taxon>Bacillaceae</taxon>
        <taxon>Terribacillus</taxon>
    </lineage>
</organism>
<dbReference type="NCBIfam" id="TIGR02862">
    <property type="entry name" value="spore_BofA"/>
    <property type="match status" value="1"/>
</dbReference>
<reference evidence="3 5" key="2">
    <citation type="submission" date="2016-10" db="EMBL/GenBank/DDBJ databases">
        <authorList>
            <person name="Varghese N."/>
            <person name="Submissions S."/>
        </authorList>
    </citation>
    <scope>NUCLEOTIDE SEQUENCE [LARGE SCALE GENOMIC DNA]</scope>
    <source>
        <strain evidence="3 5">DSM 21619</strain>
    </source>
</reference>
<accession>A0A075LMM9</accession>
<dbReference type="Proteomes" id="UP000199735">
    <property type="component" value="Unassembled WGS sequence"/>
</dbReference>
<dbReference type="InterPro" id="IPR010001">
    <property type="entry name" value="BofA"/>
</dbReference>
<dbReference type="Pfam" id="PF07441">
    <property type="entry name" value="BofA"/>
    <property type="match status" value="1"/>
</dbReference>
<evidence type="ECO:0000313" key="2">
    <source>
        <dbReference type="EMBL" id="AIF67212.1"/>
    </source>
</evidence>
<dbReference type="Proteomes" id="UP000027980">
    <property type="component" value="Chromosome"/>
</dbReference>
<dbReference type="EMBL" id="CP008876">
    <property type="protein sequence ID" value="AIF67212.1"/>
    <property type="molecule type" value="Genomic_DNA"/>
</dbReference>
<evidence type="ECO:0000313" key="5">
    <source>
        <dbReference type="Proteomes" id="UP000199735"/>
    </source>
</evidence>
<feature type="transmembrane region" description="Helical" evidence="1">
    <location>
        <begin position="33"/>
        <end position="53"/>
    </location>
</feature>
<reference evidence="2 4" key="1">
    <citation type="submission" date="2014-07" db="EMBL/GenBank/DDBJ databases">
        <title>Complete genome sequence of a moderately halophilic bacterium Terribacillus aidingensis MP602, isolated from Cryptomeria fortunei in Tianmu mountain in China.</title>
        <authorList>
            <person name="Wang Y."/>
            <person name="Lu P."/>
            <person name="Zhang L."/>
        </authorList>
    </citation>
    <scope>NUCLEOTIDE SEQUENCE [LARGE SCALE GENOMIC DNA]</scope>
    <source>
        <strain evidence="2 4">MP602</strain>
    </source>
</reference>
<dbReference type="AlphaFoldDB" id="A0A075LMM9"/>